<accession>A0A2T9Z4C2</accession>
<feature type="domain" description="Ketopantoate reductase N-terminal" evidence="6">
    <location>
        <begin position="8"/>
        <end position="159"/>
    </location>
</feature>
<evidence type="ECO:0000313" key="8">
    <source>
        <dbReference type="EMBL" id="PVU99386.1"/>
    </source>
</evidence>
<dbReference type="Proteomes" id="UP000245699">
    <property type="component" value="Unassembled WGS sequence"/>
</dbReference>
<feature type="chain" id="PRO_5015750992" description="2-dehydropantoate 2-reductase" evidence="5">
    <location>
        <begin position="21"/>
        <end position="336"/>
    </location>
</feature>
<dbReference type="SUPFAM" id="SSF51735">
    <property type="entry name" value="NAD(P)-binding Rossmann-fold domains"/>
    <property type="match status" value="1"/>
</dbReference>
<dbReference type="PANTHER" id="PTHR21708:SF26">
    <property type="entry name" value="2-DEHYDROPANTOATE 2-REDUCTASE"/>
    <property type="match status" value="1"/>
</dbReference>
<dbReference type="PANTHER" id="PTHR21708">
    <property type="entry name" value="PROBABLE 2-DEHYDROPANTOATE 2-REDUCTASE"/>
    <property type="match status" value="1"/>
</dbReference>
<evidence type="ECO:0000256" key="4">
    <source>
        <dbReference type="RuleBase" id="RU362068"/>
    </source>
</evidence>
<keyword evidence="3 4" id="KW-0560">Oxidoreductase</keyword>
<dbReference type="InterPro" id="IPR051402">
    <property type="entry name" value="KPR-Related"/>
</dbReference>
<dbReference type="InterPro" id="IPR036291">
    <property type="entry name" value="NAD(P)-bd_dom_sf"/>
</dbReference>
<keyword evidence="2 4" id="KW-0521">NADP</keyword>
<dbReference type="GO" id="GO:0008677">
    <property type="term" value="F:2-dehydropantoate 2-reductase activity"/>
    <property type="evidence" value="ECO:0007669"/>
    <property type="project" value="UniProtKB-EC"/>
</dbReference>
<evidence type="ECO:0000256" key="5">
    <source>
        <dbReference type="SAM" id="SignalP"/>
    </source>
</evidence>
<evidence type="ECO:0000256" key="3">
    <source>
        <dbReference type="ARBA" id="ARBA00023002"/>
    </source>
</evidence>
<dbReference type="InterPro" id="IPR003710">
    <property type="entry name" value="ApbA"/>
</dbReference>
<feature type="domain" description="Ketopantoate reductase C-terminal" evidence="7">
    <location>
        <begin position="199"/>
        <end position="326"/>
    </location>
</feature>
<gene>
    <name evidence="8" type="ORF">BB559_000791</name>
</gene>
<proteinExistence type="inferred from homology"/>
<comment type="catalytic activity">
    <reaction evidence="4">
        <text>(R)-pantoate + NADP(+) = 2-dehydropantoate + NADPH + H(+)</text>
        <dbReference type="Rhea" id="RHEA:16233"/>
        <dbReference type="ChEBI" id="CHEBI:11561"/>
        <dbReference type="ChEBI" id="CHEBI:15378"/>
        <dbReference type="ChEBI" id="CHEBI:15980"/>
        <dbReference type="ChEBI" id="CHEBI:57783"/>
        <dbReference type="ChEBI" id="CHEBI:58349"/>
        <dbReference type="EC" id="1.1.1.169"/>
    </reaction>
</comment>
<dbReference type="EMBL" id="MBFT01000040">
    <property type="protein sequence ID" value="PVU99386.1"/>
    <property type="molecule type" value="Genomic_DNA"/>
</dbReference>
<protein>
    <recommendedName>
        <fullName evidence="4">2-dehydropantoate 2-reductase</fullName>
        <ecNumber evidence="4">1.1.1.169</ecNumber>
    </recommendedName>
    <alternativeName>
        <fullName evidence="4">Ketopantoate reductase</fullName>
    </alternativeName>
</protein>
<evidence type="ECO:0000259" key="7">
    <source>
        <dbReference type="Pfam" id="PF08546"/>
    </source>
</evidence>
<evidence type="ECO:0000313" key="9">
    <source>
        <dbReference type="Proteomes" id="UP000245699"/>
    </source>
</evidence>
<dbReference type="InterPro" id="IPR013328">
    <property type="entry name" value="6PGD_dom2"/>
</dbReference>
<dbReference type="Gene3D" id="3.40.50.720">
    <property type="entry name" value="NAD(P)-binding Rossmann-like Domain"/>
    <property type="match status" value="1"/>
</dbReference>
<dbReference type="InterPro" id="IPR013752">
    <property type="entry name" value="KPA_reductase"/>
</dbReference>
<comment type="similarity">
    <text evidence="1 4">Belongs to the ketopantoate reductase family.</text>
</comment>
<dbReference type="GO" id="GO:0015940">
    <property type="term" value="P:pantothenate biosynthetic process"/>
    <property type="evidence" value="ECO:0007669"/>
    <property type="project" value="InterPro"/>
</dbReference>
<keyword evidence="5" id="KW-0732">Signal</keyword>
<comment type="function">
    <text evidence="4">Catalyzes the NADPH-dependent reduction of ketopantoate into pantoic acid.</text>
</comment>
<organism evidence="8 9">
    <name type="scientific">Furculomyces boomerangus</name>
    <dbReference type="NCBI Taxonomy" id="61424"/>
    <lineage>
        <taxon>Eukaryota</taxon>
        <taxon>Fungi</taxon>
        <taxon>Fungi incertae sedis</taxon>
        <taxon>Zoopagomycota</taxon>
        <taxon>Kickxellomycotina</taxon>
        <taxon>Harpellomycetes</taxon>
        <taxon>Harpellales</taxon>
        <taxon>Harpellaceae</taxon>
        <taxon>Furculomyces</taxon>
    </lineage>
</organism>
<dbReference type="AlphaFoldDB" id="A0A2T9Z4C2"/>
<dbReference type="NCBIfam" id="TIGR00745">
    <property type="entry name" value="apbA_panE"/>
    <property type="match status" value="1"/>
</dbReference>
<dbReference type="InterPro" id="IPR013332">
    <property type="entry name" value="KPR_N"/>
</dbReference>
<keyword evidence="9" id="KW-1185">Reference proteome</keyword>
<dbReference type="Pfam" id="PF02558">
    <property type="entry name" value="ApbA"/>
    <property type="match status" value="1"/>
</dbReference>
<dbReference type="GO" id="GO:0005737">
    <property type="term" value="C:cytoplasm"/>
    <property type="evidence" value="ECO:0007669"/>
    <property type="project" value="TreeGrafter"/>
</dbReference>
<sequence length="336" mass="36868">MSNKLSFLVFGAGAVGSVFGWRIQVGGGNVSVVCRSNYEAVKKNGFTINSDQHGKNIFTPNNVYSSAKEAVANGEEYDYVLVCTKALPNIEDPTIVLKPIIKSNKTAIVLIQNGIGIEEPYIKAFPGNPVIPATTFISSKQLENGVIELGEISKMSFGLYTDSILENDKGYKKRGELALKDFDKALVSGNVRSTIEERLQRSRWFKLIWNASFNTVSVVSGQHNSGDLINNPRTKELIKRAMAEVIKAGEAVTGGPLHDKIPGIKIPDRFTSSADLRNSTVIPSMLQDYMNKKPMEHDVILRIPIEKAKAAGIDVPVLETLYALLIMNEKKNLGKL</sequence>
<reference evidence="8 9" key="1">
    <citation type="journal article" date="2018" name="MBio">
        <title>Comparative Genomics Reveals the Core Gene Toolbox for the Fungus-Insect Symbiosis.</title>
        <authorList>
            <person name="Wang Y."/>
            <person name="Stata M."/>
            <person name="Wang W."/>
            <person name="Stajich J.E."/>
            <person name="White M.M."/>
            <person name="Moncalvo J.M."/>
        </authorList>
    </citation>
    <scope>NUCLEOTIDE SEQUENCE [LARGE SCALE GENOMIC DNA]</scope>
    <source>
        <strain evidence="8 9">AUS-77-4</strain>
    </source>
</reference>
<comment type="caution">
    <text evidence="8">The sequence shown here is derived from an EMBL/GenBank/DDBJ whole genome shotgun (WGS) entry which is preliminary data.</text>
</comment>
<evidence type="ECO:0000259" key="6">
    <source>
        <dbReference type="Pfam" id="PF02558"/>
    </source>
</evidence>
<dbReference type="OrthoDB" id="3609at2759"/>
<dbReference type="Pfam" id="PF08546">
    <property type="entry name" value="ApbA_C"/>
    <property type="match status" value="1"/>
</dbReference>
<dbReference type="SUPFAM" id="SSF48179">
    <property type="entry name" value="6-phosphogluconate dehydrogenase C-terminal domain-like"/>
    <property type="match status" value="1"/>
</dbReference>
<evidence type="ECO:0000256" key="2">
    <source>
        <dbReference type="ARBA" id="ARBA00022857"/>
    </source>
</evidence>
<name>A0A2T9Z4C2_9FUNG</name>
<feature type="signal peptide" evidence="5">
    <location>
        <begin position="1"/>
        <end position="20"/>
    </location>
</feature>
<dbReference type="Gene3D" id="1.10.1040.10">
    <property type="entry name" value="N-(1-d-carboxylethyl)-l-norvaline Dehydrogenase, domain 2"/>
    <property type="match status" value="1"/>
</dbReference>
<dbReference type="STRING" id="61424.A0A2T9Z4C2"/>
<dbReference type="FunFam" id="1.10.1040.10:FF:000017">
    <property type="entry name" value="2-dehydropantoate 2-reductase"/>
    <property type="match status" value="1"/>
</dbReference>
<dbReference type="EC" id="1.1.1.169" evidence="4"/>
<dbReference type="InterPro" id="IPR008927">
    <property type="entry name" value="6-PGluconate_DH-like_C_sf"/>
</dbReference>
<evidence type="ECO:0000256" key="1">
    <source>
        <dbReference type="ARBA" id="ARBA00007870"/>
    </source>
</evidence>